<name>A0A543J421_9ACTN</name>
<sequence length="326" mass="35572">MTAAGPRGWVSAHLFHYGDLDALIGAVVAPVVRAVGAREHFFLRYWEGGQHVRLRIRPPGAGERARVRDLIDRTAAAYFAEHPSSPPIDADTYRAFAAVVARGERLERYDDRLHPTDSVEYIAYRPEHSAYGDDACIAAVERHFTDSSVLALRVLGAGTPPGRRAAIGLAALTLTLAVCEPDLAAAATRLAAAEDPGGWPGEDDYRRRRDALREQTRGLWDLAGRATAGADGGADVLAAWCVSMRELRDTLDPLHAAGRCRPSNPGSPHVFLAMALPQRRRTVPAILLRCAHLFHNRLGLTLDVERHLSYLLARTLVDLADPGRQP</sequence>
<keyword evidence="3" id="KW-1185">Reference proteome</keyword>
<evidence type="ECO:0000313" key="3">
    <source>
        <dbReference type="Proteomes" id="UP000319213"/>
    </source>
</evidence>
<dbReference type="InterPro" id="IPR023809">
    <property type="entry name" value="Thiopep_bacteriocin_synth_dom"/>
</dbReference>
<evidence type="ECO:0000313" key="2">
    <source>
        <dbReference type="EMBL" id="TQM77579.1"/>
    </source>
</evidence>
<organism evidence="2 3">
    <name type="scientific">Thermopolyspora flexuosa</name>
    <dbReference type="NCBI Taxonomy" id="103836"/>
    <lineage>
        <taxon>Bacteria</taxon>
        <taxon>Bacillati</taxon>
        <taxon>Actinomycetota</taxon>
        <taxon>Actinomycetes</taxon>
        <taxon>Streptosporangiales</taxon>
        <taxon>Streptosporangiaceae</taxon>
        <taxon>Thermopolyspora</taxon>
    </lineage>
</organism>
<comment type="caution">
    <text evidence="2">The sequence shown here is derived from an EMBL/GenBank/DDBJ whole genome shotgun (WGS) entry which is preliminary data.</text>
</comment>
<reference evidence="2 3" key="1">
    <citation type="submission" date="2019-06" db="EMBL/GenBank/DDBJ databases">
        <title>Sequencing the genomes of 1000 actinobacteria strains.</title>
        <authorList>
            <person name="Klenk H.-P."/>
        </authorList>
    </citation>
    <scope>NUCLEOTIDE SEQUENCE [LARGE SCALE GENOMIC DNA]</scope>
    <source>
        <strain evidence="2 3">DSM 43186</strain>
    </source>
</reference>
<accession>A0A543J421</accession>
<evidence type="ECO:0000259" key="1">
    <source>
        <dbReference type="Pfam" id="PF14028"/>
    </source>
</evidence>
<dbReference type="Proteomes" id="UP000319213">
    <property type="component" value="Unassembled WGS sequence"/>
</dbReference>
<dbReference type="Pfam" id="PF14028">
    <property type="entry name" value="Lant_dehydr_C"/>
    <property type="match status" value="1"/>
</dbReference>
<gene>
    <name evidence="2" type="ORF">FHX40_4348</name>
</gene>
<dbReference type="EMBL" id="VFPQ01000001">
    <property type="protein sequence ID" value="TQM77579.1"/>
    <property type="molecule type" value="Genomic_DNA"/>
</dbReference>
<dbReference type="AlphaFoldDB" id="A0A543J421"/>
<dbReference type="RefSeq" id="WP_170198918.1">
    <property type="nucleotide sequence ID" value="NZ_BMPV01000002.1"/>
</dbReference>
<protein>
    <submittedName>
        <fullName evidence="2">Lantibiotic biosynthesis dehydratase-like protein</fullName>
    </submittedName>
</protein>
<proteinExistence type="predicted"/>
<feature type="domain" description="Thiopeptide-type bacteriocin biosynthesis" evidence="1">
    <location>
        <begin position="9"/>
        <end position="316"/>
    </location>
</feature>